<dbReference type="FunFam" id="3.40.50.2000:FF:000138">
    <property type="entry name" value="Glycosyltransferase"/>
    <property type="match status" value="1"/>
</dbReference>
<sequence>MNTVISSPEEIRRRGHVVAVPYPGRGHINPMLNLCNLLSSKNPHLLITVVVTEEWHGFLSTAGSIFSGNIQLASIPNVIPSELVRGSDFPAFYTAVMTEMETPVDELLDRISNPPITALISDTELRWAIRIGNRRKIPVATLCTVPAGVFSVFHRFAAIQDFKLRDSVLDEEEMGYRPSNHEISPSEIADLKAIFRGDDRRIMGLTLECISWVPKAQYLLVNSVQDLEPESFDALKSELKLPIYPIGPAIPFYQLNHNNTNTSESAHAYFNWLESQPEGSVLYVSLGSFLSISSKQIDELAEGLLVSSVRFLWVVRGDQTERARERCGEKGMVVPWCDQMKVLNHCSVGGFLTHCGWNSMLEAIYCGVAMLTFPLIFDQVPNSRRIVEKWKVGWRLKRDVAETEEDELVNREEICDTVTRFMDGEESEVKEMRKRGKELREVCRGAIAEGGSSDKNLDEFIKEISGAS</sequence>
<protein>
    <submittedName>
        <fullName evidence="4">UDP-glycosyltransferase 1</fullName>
    </submittedName>
</protein>
<dbReference type="PANTHER" id="PTHR11926:SF1494">
    <property type="entry name" value="FLAVONOL 3-O-GLUCOSYLTRANSFERASE UGT76E12-RELATED"/>
    <property type="match status" value="1"/>
</dbReference>
<dbReference type="SUPFAM" id="SSF53756">
    <property type="entry name" value="UDP-Glycosyltransferase/glycogen phosphorylase"/>
    <property type="match status" value="1"/>
</dbReference>
<organism evidence="4">
    <name type="scientific">Linum usitatissimum</name>
    <name type="common">Flax</name>
    <name type="synonym">Linum humile</name>
    <dbReference type="NCBI Taxonomy" id="4006"/>
    <lineage>
        <taxon>Eukaryota</taxon>
        <taxon>Viridiplantae</taxon>
        <taxon>Streptophyta</taxon>
        <taxon>Embryophyta</taxon>
        <taxon>Tracheophyta</taxon>
        <taxon>Spermatophyta</taxon>
        <taxon>Magnoliopsida</taxon>
        <taxon>eudicotyledons</taxon>
        <taxon>Gunneridae</taxon>
        <taxon>Pentapetalae</taxon>
        <taxon>rosids</taxon>
        <taxon>fabids</taxon>
        <taxon>Malpighiales</taxon>
        <taxon>Linaceae</taxon>
        <taxon>Linum</taxon>
    </lineage>
</organism>
<dbReference type="AlphaFoldDB" id="I2BHC0"/>
<keyword evidence="2" id="KW-0328">Glycosyltransferase</keyword>
<dbReference type="GO" id="GO:0080043">
    <property type="term" value="F:quercetin 3-O-glucosyltransferase activity"/>
    <property type="evidence" value="ECO:0007669"/>
    <property type="project" value="TreeGrafter"/>
</dbReference>
<name>I2BHC0_LINUS</name>
<accession>I2BHC0</accession>
<dbReference type="Pfam" id="PF00201">
    <property type="entry name" value="UDPGT"/>
    <property type="match status" value="1"/>
</dbReference>
<dbReference type="Gene3D" id="3.40.50.2000">
    <property type="entry name" value="Glycogen Phosphorylase B"/>
    <property type="match status" value="2"/>
</dbReference>
<evidence type="ECO:0000256" key="1">
    <source>
        <dbReference type="ARBA" id="ARBA00009995"/>
    </source>
</evidence>
<dbReference type="InterPro" id="IPR002213">
    <property type="entry name" value="UDP_glucos_trans"/>
</dbReference>
<dbReference type="PANTHER" id="PTHR11926">
    <property type="entry name" value="GLUCOSYL/GLUCURONOSYL TRANSFERASES"/>
    <property type="match status" value="1"/>
</dbReference>
<evidence type="ECO:0000256" key="3">
    <source>
        <dbReference type="ARBA" id="ARBA00022679"/>
    </source>
</evidence>
<dbReference type="CDD" id="cd03784">
    <property type="entry name" value="GT1_Gtf-like"/>
    <property type="match status" value="1"/>
</dbReference>
<reference evidence="4" key="1">
    <citation type="journal article" date="2012" name="BMC Genomics">
        <title>Phylogenomic analysis of UDP glycosyltransferase 1 multigene family in Linum usitatissimum identified genes with varied expression patterns.</title>
        <authorList>
            <person name="Barvkar V.T."/>
            <person name="Pardeshi V.C."/>
            <person name="Kale S.M."/>
            <person name="Kadoo N.Y."/>
            <person name="Gupta V.S."/>
        </authorList>
    </citation>
    <scope>NUCLEOTIDE SEQUENCE</scope>
</reference>
<gene>
    <name evidence="4" type="primary">UGT87G1</name>
</gene>
<dbReference type="EMBL" id="JN088389">
    <property type="protein sequence ID" value="AFJ53016.1"/>
    <property type="molecule type" value="Genomic_DNA"/>
</dbReference>
<evidence type="ECO:0000256" key="2">
    <source>
        <dbReference type="ARBA" id="ARBA00022676"/>
    </source>
</evidence>
<comment type="similarity">
    <text evidence="1">Belongs to the UDP-glycosyltransferase family.</text>
</comment>
<proteinExistence type="inferred from homology"/>
<evidence type="ECO:0000313" key="4">
    <source>
        <dbReference type="EMBL" id="AFJ53016.1"/>
    </source>
</evidence>
<keyword evidence="3 4" id="KW-0808">Transferase</keyword>
<dbReference type="GO" id="GO:0080044">
    <property type="term" value="F:quercetin 7-O-glucosyltransferase activity"/>
    <property type="evidence" value="ECO:0007669"/>
    <property type="project" value="TreeGrafter"/>
</dbReference>